<dbReference type="SUPFAM" id="SSF56784">
    <property type="entry name" value="HAD-like"/>
    <property type="match status" value="1"/>
</dbReference>
<dbReference type="InterPro" id="IPR023214">
    <property type="entry name" value="HAD_sf"/>
</dbReference>
<comment type="caution">
    <text evidence="1">The sequence shown here is derived from an EMBL/GenBank/DDBJ whole genome shotgun (WGS) entry which is preliminary data.</text>
</comment>
<dbReference type="SFLD" id="SFLDS00003">
    <property type="entry name" value="Haloacid_Dehalogenase"/>
    <property type="match status" value="1"/>
</dbReference>
<accession>A0ABP9AXR4</accession>
<gene>
    <name evidence="1" type="ORF">GCM10023220_09260</name>
</gene>
<dbReference type="Pfam" id="PF00702">
    <property type="entry name" value="Hydrolase"/>
    <property type="match status" value="1"/>
</dbReference>
<evidence type="ECO:0000313" key="1">
    <source>
        <dbReference type="EMBL" id="GAA4787183.1"/>
    </source>
</evidence>
<keyword evidence="1" id="KW-0378">Hydrolase</keyword>
<dbReference type="InterPro" id="IPR036412">
    <property type="entry name" value="HAD-like_sf"/>
</dbReference>
<dbReference type="GO" id="GO:0016787">
    <property type="term" value="F:hydrolase activity"/>
    <property type="evidence" value="ECO:0007669"/>
    <property type="project" value="UniProtKB-KW"/>
</dbReference>
<dbReference type="Gene3D" id="3.40.50.1000">
    <property type="entry name" value="HAD superfamily/HAD-like"/>
    <property type="match status" value="1"/>
</dbReference>
<proteinExistence type="predicted"/>
<dbReference type="PANTHER" id="PTHR43434:SF1">
    <property type="entry name" value="PHOSPHOGLYCOLATE PHOSPHATASE"/>
    <property type="match status" value="1"/>
</dbReference>
<organism evidence="1 2">
    <name type="scientific">Streptomyces ziwulingensis</name>
    <dbReference type="NCBI Taxonomy" id="1045501"/>
    <lineage>
        <taxon>Bacteria</taxon>
        <taxon>Bacillati</taxon>
        <taxon>Actinomycetota</taxon>
        <taxon>Actinomycetes</taxon>
        <taxon>Kitasatosporales</taxon>
        <taxon>Streptomycetaceae</taxon>
        <taxon>Streptomyces</taxon>
    </lineage>
</organism>
<dbReference type="EMBL" id="BAABIG010000008">
    <property type="protein sequence ID" value="GAA4787183.1"/>
    <property type="molecule type" value="Genomic_DNA"/>
</dbReference>
<dbReference type="PANTHER" id="PTHR43434">
    <property type="entry name" value="PHOSPHOGLYCOLATE PHOSPHATASE"/>
    <property type="match status" value="1"/>
</dbReference>
<dbReference type="SFLD" id="SFLDG01129">
    <property type="entry name" value="C1.5:_HAD__Beta-PGM__Phosphata"/>
    <property type="match status" value="1"/>
</dbReference>
<keyword evidence="2" id="KW-1185">Reference proteome</keyword>
<reference evidence="2" key="1">
    <citation type="journal article" date="2019" name="Int. J. Syst. Evol. Microbiol.">
        <title>The Global Catalogue of Microorganisms (GCM) 10K type strain sequencing project: providing services to taxonomists for standard genome sequencing and annotation.</title>
        <authorList>
            <consortium name="The Broad Institute Genomics Platform"/>
            <consortium name="The Broad Institute Genome Sequencing Center for Infectious Disease"/>
            <person name="Wu L."/>
            <person name="Ma J."/>
        </authorList>
    </citation>
    <scope>NUCLEOTIDE SEQUENCE [LARGE SCALE GENOMIC DNA]</scope>
    <source>
        <strain evidence="2">JCM 18081</strain>
    </source>
</reference>
<dbReference type="Proteomes" id="UP001501265">
    <property type="component" value="Unassembled WGS sequence"/>
</dbReference>
<name>A0ABP9AXR4_9ACTN</name>
<evidence type="ECO:0000313" key="2">
    <source>
        <dbReference type="Proteomes" id="UP001501265"/>
    </source>
</evidence>
<sequence length="243" mass="26746">MTSETKQTEAGTDTETLRRRIDGVRVVLWDFDGPICRLFARHSAARIADDLVRWLEGRGLHELLGRPERESGDPQALLRAFDRARPGDDRVRELEELLTQEEIRATGSALPTPYTDPLIRTWTAVGARQAVATNNSPRAVTGYLAARGLLPCFAPHIYGRGRQVRHLKPDPHTLESALRATEVPPSAAVFIGDSAVDHEAARRAGVPFLGYARDEDTERELRNAGADAVVGSFAPLLTLLRQG</sequence>
<dbReference type="RefSeq" id="WP_345617589.1">
    <property type="nucleotide sequence ID" value="NZ_BAABIG010000008.1"/>
</dbReference>
<dbReference type="InterPro" id="IPR050155">
    <property type="entry name" value="HAD-like_hydrolase_sf"/>
</dbReference>
<protein>
    <submittedName>
        <fullName evidence="1">HAD family hydrolase</fullName>
    </submittedName>
</protein>